<dbReference type="InterPro" id="IPR033740">
    <property type="entry name" value="Pept_M24B"/>
</dbReference>
<evidence type="ECO:0000259" key="5">
    <source>
        <dbReference type="Pfam" id="PF01321"/>
    </source>
</evidence>
<evidence type="ECO:0000256" key="2">
    <source>
        <dbReference type="ARBA" id="ARBA00022723"/>
    </source>
</evidence>
<dbReference type="InterPro" id="IPR000994">
    <property type="entry name" value="Pept_M24"/>
</dbReference>
<feature type="domain" description="Peptidase M24 C-terminal" evidence="6">
    <location>
        <begin position="547"/>
        <end position="604"/>
    </location>
</feature>
<dbReference type="InterPro" id="IPR036005">
    <property type="entry name" value="Creatinase/aminopeptidase-like"/>
</dbReference>
<dbReference type="Proteomes" id="UP000249299">
    <property type="component" value="Unassembled WGS sequence"/>
</dbReference>
<dbReference type="EMBL" id="NPEV01000052">
    <property type="protein sequence ID" value="RAI25233.1"/>
    <property type="molecule type" value="Genomic_DNA"/>
</dbReference>
<evidence type="ECO:0000256" key="1">
    <source>
        <dbReference type="ARBA" id="ARBA00008766"/>
    </source>
</evidence>
<evidence type="ECO:0000256" key="3">
    <source>
        <dbReference type="ARBA" id="ARBA00022801"/>
    </source>
</evidence>
<dbReference type="Gene3D" id="3.90.230.10">
    <property type="entry name" value="Creatinase/methionine aminopeptidase superfamily"/>
    <property type="match status" value="1"/>
</dbReference>
<gene>
    <name evidence="7" type="ORF">CH339_18985</name>
</gene>
<feature type="domain" description="Peptidase M24" evidence="4">
    <location>
        <begin position="322"/>
        <end position="534"/>
    </location>
</feature>
<evidence type="ECO:0000313" key="8">
    <source>
        <dbReference type="Proteomes" id="UP000249299"/>
    </source>
</evidence>
<dbReference type="GO" id="GO:0070006">
    <property type="term" value="F:metalloaminopeptidase activity"/>
    <property type="evidence" value="ECO:0007669"/>
    <property type="project" value="InterPro"/>
</dbReference>
<proteinExistence type="inferred from homology"/>
<protein>
    <submittedName>
        <fullName evidence="7">X-Pro aminopeptidase</fullName>
    </submittedName>
</protein>
<dbReference type="GO" id="GO:0005737">
    <property type="term" value="C:cytoplasm"/>
    <property type="evidence" value="ECO:0007669"/>
    <property type="project" value="UniProtKB-ARBA"/>
</dbReference>
<dbReference type="Pfam" id="PF16188">
    <property type="entry name" value="Peptidase_M24_C"/>
    <property type="match status" value="1"/>
</dbReference>
<organism evidence="7 8">
    <name type="scientific">Rhodobium orientis</name>
    <dbReference type="NCBI Taxonomy" id="34017"/>
    <lineage>
        <taxon>Bacteria</taxon>
        <taxon>Pseudomonadati</taxon>
        <taxon>Pseudomonadota</taxon>
        <taxon>Alphaproteobacteria</taxon>
        <taxon>Hyphomicrobiales</taxon>
        <taxon>Rhodobiaceae</taxon>
        <taxon>Rhodobium</taxon>
    </lineage>
</organism>
<dbReference type="PANTHER" id="PTHR43763:SF6">
    <property type="entry name" value="XAA-PRO AMINOPEPTIDASE 1"/>
    <property type="match status" value="1"/>
</dbReference>
<dbReference type="PANTHER" id="PTHR43763">
    <property type="entry name" value="XAA-PRO AMINOPEPTIDASE 1"/>
    <property type="match status" value="1"/>
</dbReference>
<dbReference type="GO" id="GO:0046872">
    <property type="term" value="F:metal ion binding"/>
    <property type="evidence" value="ECO:0007669"/>
    <property type="project" value="UniProtKB-KW"/>
</dbReference>
<dbReference type="Gene3D" id="3.40.350.10">
    <property type="entry name" value="Creatinase/prolidase N-terminal domain"/>
    <property type="match status" value="2"/>
</dbReference>
<dbReference type="Pfam" id="PF16189">
    <property type="entry name" value="Creatinase_N_2"/>
    <property type="match status" value="1"/>
</dbReference>
<evidence type="ECO:0000313" key="7">
    <source>
        <dbReference type="EMBL" id="RAI25233.1"/>
    </source>
</evidence>
<dbReference type="RefSeq" id="WP_111435971.1">
    <property type="nucleotide sequence ID" value="NZ_JACIGG010000030.1"/>
</dbReference>
<keyword evidence="3" id="KW-0378">Hydrolase</keyword>
<keyword evidence="7" id="KW-0645">Protease</keyword>
<sequence>MYQSFDDIADPAAALPRIQRLREDLARRSLDGFLVPRADEHQGEYVPPNAERLSYISGFTGSAGLAIVLANEAAVFVDGRYTVQVVEQVDADTFQAIHMADQMPRDWLKARLGAGMCIGYDPMLHPLGEVRKYEALCAEAGAEFVPCESNPLDATWDDRPAPPLGPVHLHPIDYAGEEARDKIARIDGILAEKKADAAVLTTPESICWLFNIRGSDVTHVPLVTSFAILNREAKPQLFVDGRKLSDTVRDGLSGLAEIAEPDALPAGLDALGAAGKRVLVDPNIAGAAIPRRIEAAGGTVVEGADPVLLPKATKNAAEIDGARAAHARDGVALAKFLAWFDKTAPGGELTEIAAAKKLEEFRAACGMLKDLSFDSISAAGPHAAIPHYRVSYSSNLRIEPGMLYLIDSGGQYPDGTTDVTRTVAVGEPTAEMRDRFTRVLKGHIAISTAKFPKGTSGAQLDALARMALWKVGLDFDHGTGHGVGAYLSVHEGPQRISKAGSVPLEAGMIVSNEPGYYKAGHFGIRIENLELVTDPCAVPDGERAMHAMETLTMAPIDRRLVVAEMLTAEERGWLDTYHALVFTEIGPQVDNGTYRWLEKATRPIAD</sequence>
<comment type="similarity">
    <text evidence="1">Belongs to the peptidase M24B family.</text>
</comment>
<dbReference type="InterPro" id="IPR032416">
    <property type="entry name" value="Peptidase_M24_C"/>
</dbReference>
<comment type="caution">
    <text evidence="7">The sequence shown here is derived from an EMBL/GenBank/DDBJ whole genome shotgun (WGS) entry which is preliminary data.</text>
</comment>
<dbReference type="AlphaFoldDB" id="A0A327JJ34"/>
<dbReference type="SUPFAM" id="SSF53092">
    <property type="entry name" value="Creatinase/prolidase N-terminal domain"/>
    <property type="match status" value="2"/>
</dbReference>
<dbReference type="InterPro" id="IPR050422">
    <property type="entry name" value="X-Pro_aminopeptidase_P"/>
</dbReference>
<reference evidence="7 8" key="1">
    <citation type="submission" date="2017-07" db="EMBL/GenBank/DDBJ databases">
        <title>Draft Genome Sequences of Select Purple Nonsulfur Bacteria.</title>
        <authorList>
            <person name="Lasarre B."/>
            <person name="Mckinlay J.B."/>
        </authorList>
    </citation>
    <scope>NUCLEOTIDE SEQUENCE [LARGE SCALE GENOMIC DNA]</scope>
    <source>
        <strain evidence="7 8">DSM 11290</strain>
    </source>
</reference>
<keyword evidence="2" id="KW-0479">Metal-binding</keyword>
<dbReference type="SUPFAM" id="SSF55920">
    <property type="entry name" value="Creatinase/aminopeptidase"/>
    <property type="match status" value="1"/>
</dbReference>
<evidence type="ECO:0000259" key="6">
    <source>
        <dbReference type="Pfam" id="PF16188"/>
    </source>
</evidence>
<dbReference type="InterPro" id="IPR000587">
    <property type="entry name" value="Creatinase_N"/>
</dbReference>
<keyword evidence="7" id="KW-0031">Aminopeptidase</keyword>
<dbReference type="InterPro" id="IPR029149">
    <property type="entry name" value="Creatin/AminoP/Spt16_N"/>
</dbReference>
<keyword evidence="8" id="KW-1185">Reference proteome</keyword>
<dbReference type="OrthoDB" id="9806388at2"/>
<dbReference type="FunFam" id="3.90.230.10:FF:000009">
    <property type="entry name" value="xaa-Pro aminopeptidase 2"/>
    <property type="match status" value="1"/>
</dbReference>
<dbReference type="CDD" id="cd01085">
    <property type="entry name" value="APP"/>
    <property type="match status" value="1"/>
</dbReference>
<feature type="domain" description="Creatinase N-terminal" evidence="5">
    <location>
        <begin position="17"/>
        <end position="148"/>
    </location>
</feature>
<dbReference type="Pfam" id="PF00557">
    <property type="entry name" value="Peptidase_M24"/>
    <property type="match status" value="1"/>
</dbReference>
<evidence type="ECO:0000259" key="4">
    <source>
        <dbReference type="Pfam" id="PF00557"/>
    </source>
</evidence>
<accession>A0A327JJ34</accession>
<dbReference type="Pfam" id="PF01321">
    <property type="entry name" value="Creatinase_N"/>
    <property type="match status" value="1"/>
</dbReference>
<name>A0A327JJ34_9HYPH</name>